<dbReference type="InterPro" id="IPR050238">
    <property type="entry name" value="DNA_Rep/Repair_Clamp_Loader"/>
</dbReference>
<dbReference type="STRING" id="1291379.TPE_2587"/>
<dbReference type="InterPro" id="IPR027417">
    <property type="entry name" value="P-loop_NTPase"/>
</dbReference>
<evidence type="ECO:0000313" key="1">
    <source>
        <dbReference type="EMBL" id="AGT45059.1"/>
    </source>
</evidence>
<dbReference type="EMBL" id="CP004120">
    <property type="protein sequence ID" value="AGT45059.1"/>
    <property type="molecule type" value="Genomic_DNA"/>
</dbReference>
<accession>S6A970</accession>
<reference evidence="1 2" key="1">
    <citation type="journal article" date="2013" name="PLoS ONE">
        <title>Genome-Wide Relatedness of Treponema pedis, from Gingiva and Necrotic Skin Lesions of Pigs, with the Human Oral Pathogen Treponema denticola.</title>
        <authorList>
            <person name="Svartstrom O."/>
            <person name="Mushtaq M."/>
            <person name="Pringle M."/>
            <person name="Segerman B."/>
        </authorList>
    </citation>
    <scope>NUCLEOTIDE SEQUENCE [LARGE SCALE GENOMIC DNA]</scope>
    <source>
        <strain evidence="1">T A4</strain>
    </source>
</reference>
<dbReference type="PATRIC" id="fig|1291379.3.peg.2558"/>
<dbReference type="Pfam" id="PF13177">
    <property type="entry name" value="DNA_pol3_delta2"/>
    <property type="match status" value="2"/>
</dbReference>
<dbReference type="Gene3D" id="3.40.50.300">
    <property type="entry name" value="P-loop containing nucleotide triphosphate hydrolases"/>
    <property type="match status" value="1"/>
</dbReference>
<dbReference type="AlphaFoldDB" id="S6A970"/>
<organism evidence="1 2">
    <name type="scientific">Treponema pedis str. T A4</name>
    <dbReference type="NCBI Taxonomy" id="1291379"/>
    <lineage>
        <taxon>Bacteria</taxon>
        <taxon>Pseudomonadati</taxon>
        <taxon>Spirochaetota</taxon>
        <taxon>Spirochaetia</taxon>
        <taxon>Spirochaetales</taxon>
        <taxon>Treponemataceae</taxon>
        <taxon>Treponema</taxon>
    </lineage>
</organism>
<dbReference type="Proteomes" id="UP000015620">
    <property type="component" value="Chromosome"/>
</dbReference>
<proteinExistence type="predicted"/>
<evidence type="ECO:0000313" key="2">
    <source>
        <dbReference type="Proteomes" id="UP000015620"/>
    </source>
</evidence>
<name>S6A970_9SPIR</name>
<dbReference type="PANTHER" id="PTHR11669:SF8">
    <property type="entry name" value="DNA POLYMERASE III SUBUNIT DELTA"/>
    <property type="match status" value="1"/>
</dbReference>
<keyword evidence="2" id="KW-1185">Reference proteome</keyword>
<dbReference type="SUPFAM" id="SSF52540">
    <property type="entry name" value="P-loop containing nucleoside triphosphate hydrolases"/>
    <property type="match status" value="1"/>
</dbReference>
<dbReference type="KEGG" id="tped:TPE_2587"/>
<gene>
    <name evidence="1" type="ORF">TPE_2587</name>
</gene>
<protein>
    <submittedName>
        <fullName evidence="1">DNA polymerase III</fullName>
    </submittedName>
</protein>
<dbReference type="GO" id="GO:0006261">
    <property type="term" value="P:DNA-templated DNA replication"/>
    <property type="evidence" value="ECO:0007669"/>
    <property type="project" value="TreeGrafter"/>
</dbReference>
<sequence length="443" mass="50428">MEFRILKFKEKFKLFENLINQPAAKMLTEDIRRNKLPPSILFSGNVCSGKLTAALELARSVCCETDGNWQCTCSSCLRQKELISPDVLILGARDHTLEINAAAKTFLNNITLPSRYLFLRSIRKLTCRFDARLWDTDEQRFLKAAPLVAEIEEAVSELTSIPIENLESGFLTKKISFLIEKSEKLQEECMYDSIPINQVRKASSWVRLMPTGSKKVLIIENADKMQEGARNAFLKILEEPPSYSVFVLTTAHRGAIMPTILSRVRTYNFIERDEASQEEVIRRVFKGDIQKPEAAAKFNLLSSYLYGFLPVEFQTIKTAAALFYEFVFMLIDRENKILPHALYNAVTKYKAENTYGDFKKEISSIVSMLNKFKPHTIYILFLSALLSFLGNGLKDCECTAFETETYFKITQLIKTSETSVDIFNISPQAALENLAEQIKEAAV</sequence>
<dbReference type="HOGENOM" id="CLU_052177_0_0_12"/>
<dbReference type="PANTHER" id="PTHR11669">
    <property type="entry name" value="REPLICATION FACTOR C / DNA POLYMERASE III GAMMA-TAU SUBUNIT"/>
    <property type="match status" value="1"/>
</dbReference>